<evidence type="ECO:0000313" key="3">
    <source>
        <dbReference type="Proteomes" id="UP001153714"/>
    </source>
</evidence>
<dbReference type="GO" id="GO:0005802">
    <property type="term" value="C:trans-Golgi network"/>
    <property type="evidence" value="ECO:0007669"/>
    <property type="project" value="InterPro"/>
</dbReference>
<dbReference type="GO" id="GO:0032367">
    <property type="term" value="P:intracellular cholesterol transport"/>
    <property type="evidence" value="ECO:0007669"/>
    <property type="project" value="InterPro"/>
</dbReference>
<feature type="compositionally biased region" description="Polar residues" evidence="1">
    <location>
        <begin position="71"/>
        <end position="86"/>
    </location>
</feature>
<sequence length="1217" mass="134747">MNPYKDVEDGSFTLPHITYEDIATKLLKDHHFLTALELHTELVECGRELPQLREFFSNPGNFEQHVSRASELNSMHRTPSQATLDSLDTARYSEDGGGDRGGSGGDVAVLEFELRKAKETINVLRANLTQFADGDSALDKVSKDAFNQRSLKPHEKKALNFLINEYLLLQGYKLTSITFSDENPDQEFEDWDDVGLNMPRPAGLVSLFWGNSTSLNILKVDACTQHDIHIDSIGCQTDLEDGNICMSCQSSLDAGTDWNHELLIQAEEIVLLKQKVIALETEKLNFQKLYDAAIVSLNALTSPMSDNKTLDFNIPDEKISSVQSANDRIENALNVRPITCTAAENHYGSGNSTHSATPEQFEMIDSEKNNAFGYLPVYLPGDLPAVLARRLVRRRDLGRAVAAAPREGMRPADRLDAPCLPSGADTGSDEAGLLWRIDLRGRGSTIRAMPVWILSTRWRSALHAPASSWGCVSNVSEAYPQLEWDLPFSGRTEMGANRAVYGLRASPTMRGTSLSFSGRKDGSNTSSFDPVTLDNSIRDSPLRRSSVTTLDETLSINDGGEWTRVHYDYGVAETNSKEIWIDSGLPHSLKVSILNWCCETLNLTEPLNNDLLAELVTSEKQITLPGLLTLVADTLPRIIPHTLVARRCETAALLAAGAALLPPGDSRRARVLHTLLTLVKKPDQADTRAICEATCLIVKWGGSGEVLSSIAELLASRSAERRILASQICVAIAPYVPIELCTSLLLSLVILMCESNEVEIRSLGLKSACLICPVAEHKYAQLENLMFNFLKDPIEKNIKDTVHIFVPILARTAVIAGKFSSDLCSRVISNLVKASMENEWKTMILYLDVMKALVLAKLAYVVNVQVVRDATFYNCDKKSINLQEVPLEGEQEYFIDLQCYITDNVDAKLLLVAMNKLIKEKPEVRWTELTWFISIMKQILEVATNSRVLNHPTIYEVLISLFSSYVDNFDADITYHIVKPIFNDTIVDLENKLEKLHSLNVESTIIVGIYLIAVLPALEDKTQHGEFLQKSVREVAITTWGAVTRSCIIRGLECEAQCWPPVEDLLASRPLAGKEAVRAAESLALLVLPTPDNHAVSEKAVSLLCELCQRCALSSEWLAALTPGLQLAAHHCRHHPALLPALRKLEEGVQAPALSHYKGAIEALIHNVAGPSLETIREPPRPPTNLQAAQEVGRRVTQMFQQSKNNMNLQSIFKKKT</sequence>
<dbReference type="PROSITE" id="PS50896">
    <property type="entry name" value="LISH"/>
    <property type="match status" value="1"/>
</dbReference>
<dbReference type="AlphaFoldDB" id="A0A9N9RCM8"/>
<dbReference type="Proteomes" id="UP001153714">
    <property type="component" value="Chromosome 6"/>
</dbReference>
<feature type="region of interest" description="Disordered" evidence="1">
    <location>
        <begin position="71"/>
        <end position="104"/>
    </location>
</feature>
<proteinExistence type="predicted"/>
<organism evidence="2 3">
    <name type="scientific">Diatraea saccharalis</name>
    <name type="common">sugarcane borer</name>
    <dbReference type="NCBI Taxonomy" id="40085"/>
    <lineage>
        <taxon>Eukaryota</taxon>
        <taxon>Metazoa</taxon>
        <taxon>Ecdysozoa</taxon>
        <taxon>Arthropoda</taxon>
        <taxon>Hexapoda</taxon>
        <taxon>Insecta</taxon>
        <taxon>Pterygota</taxon>
        <taxon>Neoptera</taxon>
        <taxon>Endopterygota</taxon>
        <taxon>Lepidoptera</taxon>
        <taxon>Glossata</taxon>
        <taxon>Ditrysia</taxon>
        <taxon>Pyraloidea</taxon>
        <taxon>Crambidae</taxon>
        <taxon>Crambinae</taxon>
        <taxon>Diatraea</taxon>
    </lineage>
</organism>
<dbReference type="InterPro" id="IPR006594">
    <property type="entry name" value="LisH"/>
</dbReference>
<keyword evidence="3" id="KW-1185">Reference proteome</keyword>
<dbReference type="SUPFAM" id="SSF48371">
    <property type="entry name" value="ARM repeat"/>
    <property type="match status" value="1"/>
</dbReference>
<dbReference type="OrthoDB" id="1695393at2759"/>
<accession>A0A9N9RCM8</accession>
<dbReference type="PANTHER" id="PTHR32059:SF0">
    <property type="entry name" value="RAB11-BINDING PROTEIN RELCH"/>
    <property type="match status" value="1"/>
</dbReference>
<dbReference type="InterPro" id="IPR016024">
    <property type="entry name" value="ARM-type_fold"/>
</dbReference>
<evidence type="ECO:0008006" key="4">
    <source>
        <dbReference type="Google" id="ProtNLM"/>
    </source>
</evidence>
<protein>
    <recommendedName>
        <fullName evidence="4">LisH domain-containing protein</fullName>
    </recommendedName>
</protein>
<reference evidence="2" key="1">
    <citation type="submission" date="2021-12" db="EMBL/GenBank/DDBJ databases">
        <authorList>
            <person name="King R."/>
        </authorList>
    </citation>
    <scope>NUCLEOTIDE SEQUENCE</scope>
</reference>
<evidence type="ECO:0000256" key="1">
    <source>
        <dbReference type="SAM" id="MobiDB-lite"/>
    </source>
</evidence>
<gene>
    <name evidence="2" type="ORF">DIATSA_LOCUS11354</name>
</gene>
<dbReference type="EMBL" id="OU893337">
    <property type="protein sequence ID" value="CAG9793944.1"/>
    <property type="molecule type" value="Genomic_DNA"/>
</dbReference>
<reference evidence="2" key="2">
    <citation type="submission" date="2022-10" db="EMBL/GenBank/DDBJ databases">
        <authorList>
            <consortium name="ENA_rothamsted_submissions"/>
            <consortium name="culmorum"/>
            <person name="King R."/>
        </authorList>
    </citation>
    <scope>NUCLEOTIDE SEQUENCE</scope>
</reference>
<evidence type="ECO:0000313" key="2">
    <source>
        <dbReference type="EMBL" id="CAG9793944.1"/>
    </source>
</evidence>
<dbReference type="PANTHER" id="PTHR32059">
    <property type="entry name" value="RAB11-BINDING PROTEIN RELCH"/>
    <property type="match status" value="1"/>
</dbReference>
<dbReference type="GO" id="GO:0055037">
    <property type="term" value="C:recycling endosome"/>
    <property type="evidence" value="ECO:0007669"/>
    <property type="project" value="TreeGrafter"/>
</dbReference>
<dbReference type="InterPro" id="IPR040362">
    <property type="entry name" value="RELCH"/>
</dbReference>
<name>A0A9N9RCM8_9NEOP</name>